<evidence type="ECO:0000259" key="6">
    <source>
        <dbReference type="Pfam" id="PF00389"/>
    </source>
</evidence>
<dbReference type="InterPro" id="IPR006139">
    <property type="entry name" value="D-isomer_2_OHA_DH_cat_dom"/>
</dbReference>
<feature type="compositionally biased region" description="Basic and acidic residues" evidence="5">
    <location>
        <begin position="88"/>
        <end position="99"/>
    </location>
</feature>
<evidence type="ECO:0000256" key="2">
    <source>
        <dbReference type="ARBA" id="ARBA00006795"/>
    </source>
</evidence>
<evidence type="ECO:0000259" key="7">
    <source>
        <dbReference type="Pfam" id="PF02826"/>
    </source>
</evidence>
<dbReference type="Pfam" id="PF04677">
    <property type="entry name" value="CwfJ_C_1"/>
    <property type="match status" value="1"/>
</dbReference>
<keyword evidence="11" id="KW-1185">Reference proteome</keyword>
<comment type="similarity">
    <text evidence="2">Belongs to the CWF19 family.</text>
</comment>
<feature type="compositionally biased region" description="Basic residues" evidence="5">
    <location>
        <begin position="28"/>
        <end position="43"/>
    </location>
</feature>
<dbReference type="Pfam" id="PF02826">
    <property type="entry name" value="2-Hacid_dh_C"/>
    <property type="match status" value="1"/>
</dbReference>
<dbReference type="InterPro" id="IPR040194">
    <property type="entry name" value="Cwf19-like"/>
</dbReference>
<dbReference type="InterPro" id="IPR006768">
    <property type="entry name" value="Cwf19-like_C_dom-1"/>
</dbReference>
<accession>A0A7H8QPG7</accession>
<feature type="domain" description="D-isomer specific 2-hydroxyacid dehydrogenase catalytic" evidence="6">
    <location>
        <begin position="706"/>
        <end position="1016"/>
    </location>
</feature>
<dbReference type="GO" id="GO:0016616">
    <property type="term" value="F:oxidoreductase activity, acting on the CH-OH group of donors, NAD or NADP as acceptor"/>
    <property type="evidence" value="ECO:0007669"/>
    <property type="project" value="InterPro"/>
</dbReference>
<dbReference type="PROSITE" id="PS00670">
    <property type="entry name" value="D_2_HYDROXYACID_DH_2"/>
    <property type="match status" value="1"/>
</dbReference>
<dbReference type="RefSeq" id="XP_035341970.1">
    <property type="nucleotide sequence ID" value="XM_035486077.1"/>
</dbReference>
<evidence type="ECO:0000256" key="4">
    <source>
        <dbReference type="ARBA" id="ARBA00023027"/>
    </source>
</evidence>
<dbReference type="Pfam" id="PF04676">
    <property type="entry name" value="CwfJ_C_2"/>
    <property type="match status" value="1"/>
</dbReference>
<feature type="region of interest" description="Disordered" evidence="5">
    <location>
        <begin position="253"/>
        <end position="297"/>
    </location>
</feature>
<gene>
    <name evidence="10" type="ORF">TRUGW13939_02890</name>
</gene>
<feature type="compositionally biased region" description="Basic and acidic residues" evidence="5">
    <location>
        <begin position="257"/>
        <end position="278"/>
    </location>
</feature>
<dbReference type="GeneID" id="55990397"/>
<evidence type="ECO:0000256" key="3">
    <source>
        <dbReference type="ARBA" id="ARBA00023002"/>
    </source>
</evidence>
<dbReference type="GO" id="GO:0071014">
    <property type="term" value="C:post-mRNA release spliceosomal complex"/>
    <property type="evidence" value="ECO:0007669"/>
    <property type="project" value="TreeGrafter"/>
</dbReference>
<feature type="compositionally biased region" description="Basic and acidic residues" evidence="5">
    <location>
        <begin position="1"/>
        <end position="27"/>
    </location>
</feature>
<organism evidence="10 11">
    <name type="scientific">Talaromyces rugulosus</name>
    <name type="common">Penicillium rugulosum</name>
    <dbReference type="NCBI Taxonomy" id="121627"/>
    <lineage>
        <taxon>Eukaryota</taxon>
        <taxon>Fungi</taxon>
        <taxon>Dikarya</taxon>
        <taxon>Ascomycota</taxon>
        <taxon>Pezizomycotina</taxon>
        <taxon>Eurotiomycetes</taxon>
        <taxon>Eurotiomycetidae</taxon>
        <taxon>Eurotiales</taxon>
        <taxon>Trichocomaceae</taxon>
        <taxon>Talaromyces</taxon>
        <taxon>Talaromyces sect. Islandici</taxon>
    </lineage>
</organism>
<dbReference type="PANTHER" id="PTHR12072:SF5">
    <property type="entry name" value="CWF19-LIKE PROTEIN 2"/>
    <property type="match status" value="1"/>
</dbReference>
<dbReference type="InterPro" id="IPR029753">
    <property type="entry name" value="D-isomer_DH_CS"/>
</dbReference>
<dbReference type="SUPFAM" id="SSF51735">
    <property type="entry name" value="NAD(P)-binding Rossmann-fold domains"/>
    <property type="match status" value="1"/>
</dbReference>
<comment type="similarity">
    <text evidence="1">Belongs to the D-isomer specific 2-hydroxyacid dehydrogenase family.</text>
</comment>
<dbReference type="Gene3D" id="3.40.50.720">
    <property type="entry name" value="NAD(P)-binding Rossmann-like Domain"/>
    <property type="match status" value="2"/>
</dbReference>
<feature type="compositionally biased region" description="Basic and acidic residues" evidence="5">
    <location>
        <begin position="362"/>
        <end position="377"/>
    </location>
</feature>
<dbReference type="OrthoDB" id="2113965at2759"/>
<dbReference type="Pfam" id="PF00389">
    <property type="entry name" value="2-Hacid_dh"/>
    <property type="match status" value="1"/>
</dbReference>
<keyword evidence="3" id="KW-0560">Oxidoreductase</keyword>
<sequence>MTLEDFEKSLAESHEQKESEGSKDKDRSRHHRHRHHHRHRSSSRSRETRHGRDRHHEDSDRHRQKRSRRDDNGEDEESRHKRRHRHDSSHDRDRPKTEADPVASNSNESHLKRDSWMEAPSSIDIDYVQRPERRLQEQPQAKMLESDLTTKIHQREINDHLRDLRDGKVAEEIETTTAQHDVNYTFGDTGSQWRMTKLKAVYREAKNSGRKVDEVAIERFGDLRSFDDAREEEVELDRRDTYGESYVGKIKPSGELFQERKLEQGSRRSSRQEDKDIEPNVQEQGKSMEIEPPTGTTQLLDATALNRLRAKMMKAKLKGSAEATELEEQYNAAAALMANRKEGDVVVLGVMENRMLAGSSRGEVKPVENRRGRERGQVQENDDMSIEDMLREERRSRGQAGGEGMRLAERIAKDAKFDNDLEYMDDNAAKLAKRVQKSELNLKNTAISEFHKMNRVLDNCPLCHHEDTSTPPVAPVVSLATRTYLTLPTEPEISDGSSTIVPIQHRTNLLECDDDEWEEIRNFMKSLTRMYHDQGRDVIFYENAAHPDRKRHASLEVVPLPYSLGETSPAFFKEAILSADSEWTQHRKLIDTLAKSRQGLGKLAFRRTLVKEMPYFHVWFELDGGLGHVVEDSRRWPRGDLFAREILGGMLDLEPDVIKRQGKWSRSGDRRVEPFRKRWRNFHIQICTMTRPKALLLGNIDHAGKTWEALSNVAELVTTQAANRTEFIQECKAGKLDGVVVAYRTFGSFGITGQFDEELVSVLPKSMLFLAHCGAGYDQVDVHACSQRNPPIRVSNVPTAVDDATADVNMFLIIGALRNFNAGMHALREGKWRGVPAPRLGHDPEGKVLGILGMGGIGRNLKRKAEAFGMKVIYHNRRKLSEALAAGAEYVSFDELLATSDVISLNLPLNAHTRHIIGKPEFEKMKDDVVVVNTARGAVIDEAALVDALDSGKVYSAGLDVFEEEPKIHPGLTRNPNVLLVPHMGTWSVETQTSMEEWAIANVRQAVEQGTLKSIVPEQVDL</sequence>
<evidence type="ECO:0000313" key="10">
    <source>
        <dbReference type="EMBL" id="QKX55792.1"/>
    </source>
</evidence>
<feature type="region of interest" description="Disordered" evidence="5">
    <location>
        <begin position="358"/>
        <end position="383"/>
    </location>
</feature>
<protein>
    <submittedName>
        <fullName evidence="10">Uncharacterized protein</fullName>
    </submittedName>
</protein>
<dbReference type="GO" id="GO:0000398">
    <property type="term" value="P:mRNA splicing, via spliceosome"/>
    <property type="evidence" value="ECO:0007669"/>
    <property type="project" value="TreeGrafter"/>
</dbReference>
<reference evidence="11" key="1">
    <citation type="submission" date="2020-06" db="EMBL/GenBank/DDBJ databases">
        <title>A chromosome-scale genome assembly of Talaromyces rugulosus W13939.</title>
        <authorList>
            <person name="Wang B."/>
            <person name="Guo L."/>
            <person name="Ye K."/>
            <person name="Wang L."/>
        </authorList>
    </citation>
    <scope>NUCLEOTIDE SEQUENCE [LARGE SCALE GENOMIC DNA]</scope>
    <source>
        <strain evidence="11">W13939</strain>
    </source>
</reference>
<dbReference type="PANTHER" id="PTHR12072">
    <property type="entry name" value="CWF19, CELL CYCLE CONTROL PROTEIN"/>
    <property type="match status" value="1"/>
</dbReference>
<dbReference type="SUPFAM" id="SSF52283">
    <property type="entry name" value="Formate/glycerate dehydrogenase catalytic domain-like"/>
    <property type="match status" value="1"/>
</dbReference>
<keyword evidence="4" id="KW-0520">NAD</keyword>
<dbReference type="PROSITE" id="PS00065">
    <property type="entry name" value="D_2_HYDROXYACID_DH_1"/>
    <property type="match status" value="1"/>
</dbReference>
<dbReference type="CDD" id="cd12168">
    <property type="entry name" value="Mand_dh_like"/>
    <property type="match status" value="1"/>
</dbReference>
<dbReference type="AlphaFoldDB" id="A0A7H8QPG7"/>
<evidence type="ECO:0000256" key="5">
    <source>
        <dbReference type="SAM" id="MobiDB-lite"/>
    </source>
</evidence>
<dbReference type="PROSITE" id="PS00671">
    <property type="entry name" value="D_2_HYDROXYACID_DH_3"/>
    <property type="match status" value="1"/>
</dbReference>
<evidence type="ECO:0000313" key="11">
    <source>
        <dbReference type="Proteomes" id="UP000509510"/>
    </source>
</evidence>
<feature type="domain" description="D-isomer specific 2-hydroxyacid dehydrogenase NAD-binding" evidence="7">
    <location>
        <begin position="811"/>
        <end position="985"/>
    </location>
</feature>
<dbReference type="EMBL" id="CP055899">
    <property type="protein sequence ID" value="QKX55792.1"/>
    <property type="molecule type" value="Genomic_DNA"/>
</dbReference>
<proteinExistence type="inferred from homology"/>
<dbReference type="KEGG" id="trg:TRUGW13939_02890"/>
<feature type="domain" description="Cwf19-like C-terminal" evidence="9">
    <location>
        <begin position="451"/>
        <end position="573"/>
    </location>
</feature>
<dbReference type="InterPro" id="IPR029752">
    <property type="entry name" value="D-isomer_DH_CS1"/>
</dbReference>
<feature type="compositionally biased region" description="Basic and acidic residues" evidence="5">
    <location>
        <begin position="127"/>
        <end position="136"/>
    </location>
</feature>
<dbReference type="InterPro" id="IPR006767">
    <property type="entry name" value="Cwf19-like_C_dom-2"/>
</dbReference>
<dbReference type="GO" id="GO:0051287">
    <property type="term" value="F:NAD binding"/>
    <property type="evidence" value="ECO:0007669"/>
    <property type="project" value="InterPro"/>
</dbReference>
<evidence type="ECO:0000259" key="8">
    <source>
        <dbReference type="Pfam" id="PF04676"/>
    </source>
</evidence>
<dbReference type="InterPro" id="IPR006140">
    <property type="entry name" value="D-isomer_DH_NAD-bd"/>
</dbReference>
<evidence type="ECO:0000256" key="1">
    <source>
        <dbReference type="ARBA" id="ARBA00005854"/>
    </source>
</evidence>
<feature type="region of interest" description="Disordered" evidence="5">
    <location>
        <begin position="1"/>
        <end position="141"/>
    </location>
</feature>
<dbReference type="InterPro" id="IPR036291">
    <property type="entry name" value="NAD(P)-bd_dom_sf"/>
</dbReference>
<feature type="domain" description="Cwf19-like protein C-terminal" evidence="8">
    <location>
        <begin position="582"/>
        <end position="682"/>
    </location>
</feature>
<dbReference type="Proteomes" id="UP000509510">
    <property type="component" value="Chromosome II"/>
</dbReference>
<name>A0A7H8QPG7_TALRU</name>
<feature type="compositionally biased region" description="Basic and acidic residues" evidence="5">
    <location>
        <begin position="44"/>
        <end position="61"/>
    </location>
</feature>
<dbReference type="FunFam" id="3.40.50.720:FF:000282">
    <property type="entry name" value="Glyoxylate reductase protein"/>
    <property type="match status" value="1"/>
</dbReference>
<evidence type="ECO:0000259" key="9">
    <source>
        <dbReference type="Pfam" id="PF04677"/>
    </source>
</evidence>